<dbReference type="AlphaFoldDB" id="A0A089LRF3"/>
<feature type="domain" description="HTH rpiR-type" evidence="4">
    <location>
        <begin position="1"/>
        <end position="76"/>
    </location>
</feature>
<dbReference type="GO" id="GO:1901135">
    <property type="term" value="P:carbohydrate derivative metabolic process"/>
    <property type="evidence" value="ECO:0007669"/>
    <property type="project" value="InterPro"/>
</dbReference>
<dbReference type="Gene3D" id="3.40.50.10490">
    <property type="entry name" value="Glucose-6-phosphate isomerase like protein, domain 1"/>
    <property type="match status" value="1"/>
</dbReference>
<dbReference type="SUPFAM" id="SSF53697">
    <property type="entry name" value="SIS domain"/>
    <property type="match status" value="1"/>
</dbReference>
<protein>
    <submittedName>
        <fullName evidence="6">RpiR family transcriptional regulator</fullName>
    </submittedName>
</protein>
<reference evidence="6 7" key="1">
    <citation type="submission" date="2014-08" db="EMBL/GenBank/DDBJ databases">
        <title>Comparative genomics of the Paenibacillus odorifer group.</title>
        <authorList>
            <person name="den Bakker H.C."/>
            <person name="Tsai Y.-C."/>
            <person name="Martin N."/>
            <person name="Korlach J."/>
            <person name="Wiedmann M."/>
        </authorList>
    </citation>
    <scope>NUCLEOTIDE SEQUENCE [LARGE SCALE GENOMIC DNA]</scope>
    <source>
        <strain evidence="6 7">DSM 14472</strain>
    </source>
</reference>
<evidence type="ECO:0000313" key="7">
    <source>
        <dbReference type="Proteomes" id="UP000029507"/>
    </source>
</evidence>
<dbReference type="InterPro" id="IPR036388">
    <property type="entry name" value="WH-like_DNA-bd_sf"/>
</dbReference>
<evidence type="ECO:0000256" key="3">
    <source>
        <dbReference type="ARBA" id="ARBA00023163"/>
    </source>
</evidence>
<dbReference type="SUPFAM" id="SSF46689">
    <property type="entry name" value="Homeodomain-like"/>
    <property type="match status" value="1"/>
</dbReference>
<dbReference type="GO" id="GO:0003677">
    <property type="term" value="F:DNA binding"/>
    <property type="evidence" value="ECO:0007669"/>
    <property type="project" value="UniProtKB-KW"/>
</dbReference>
<evidence type="ECO:0000313" key="6">
    <source>
        <dbReference type="EMBL" id="AIQ63442.1"/>
    </source>
</evidence>
<evidence type="ECO:0000256" key="1">
    <source>
        <dbReference type="ARBA" id="ARBA00023015"/>
    </source>
</evidence>
<feature type="domain" description="SIS" evidence="5">
    <location>
        <begin position="120"/>
        <end position="257"/>
    </location>
</feature>
<dbReference type="Pfam" id="PF01380">
    <property type="entry name" value="SIS"/>
    <property type="match status" value="1"/>
</dbReference>
<dbReference type="PANTHER" id="PTHR30514:SF18">
    <property type="entry name" value="RPIR-FAMILY TRANSCRIPTIONAL REGULATOR"/>
    <property type="match status" value="1"/>
</dbReference>
<dbReference type="PROSITE" id="PS51464">
    <property type="entry name" value="SIS"/>
    <property type="match status" value="1"/>
</dbReference>
<proteinExistence type="predicted"/>
<dbReference type="InterPro" id="IPR000281">
    <property type="entry name" value="HTH_RpiR"/>
</dbReference>
<evidence type="ECO:0000259" key="4">
    <source>
        <dbReference type="PROSITE" id="PS51071"/>
    </source>
</evidence>
<dbReference type="InterPro" id="IPR009057">
    <property type="entry name" value="Homeodomain-like_sf"/>
</dbReference>
<dbReference type="GO" id="GO:0097367">
    <property type="term" value="F:carbohydrate derivative binding"/>
    <property type="evidence" value="ECO:0007669"/>
    <property type="project" value="InterPro"/>
</dbReference>
<dbReference type="CDD" id="cd05013">
    <property type="entry name" value="SIS_RpiR"/>
    <property type="match status" value="1"/>
</dbReference>
<sequence length="281" mass="31693">MLNMNTLFDGRKFSRGHQRIADYITKHIEDIPLMVEDDLAQACQVSTSTVSRFWGEIGSRNLKDFKQKVREEQLSSSARKLHSAFDKLGEGQGARASVLGTADYLRQTADHLEERDFEEAVEVLSSADTLHLYGPGSAECLAALMDFRLTRFGVGVRRISRGGHELFESLLQIGEKDVIVIFGFVSESPEIAVLLDFAKEHGCRTLLITDLAVSGMLEKADHVLYTARGQLWEFHSMVAPIAMIETLIVAVGKRREQQAYANGDELNRLRQHYRKWLPKQI</sequence>
<dbReference type="InterPro" id="IPR047640">
    <property type="entry name" value="RpiR-like"/>
</dbReference>
<dbReference type="HOGENOM" id="CLU_055769_1_4_9"/>
<dbReference type="PROSITE" id="PS51071">
    <property type="entry name" value="HTH_RPIR"/>
    <property type="match status" value="1"/>
</dbReference>
<gene>
    <name evidence="6" type="ORF">PSTEL_10450</name>
</gene>
<dbReference type="Gene3D" id="1.10.10.10">
    <property type="entry name" value="Winged helix-like DNA-binding domain superfamily/Winged helix DNA-binding domain"/>
    <property type="match status" value="1"/>
</dbReference>
<dbReference type="InterPro" id="IPR001347">
    <property type="entry name" value="SIS_dom"/>
</dbReference>
<dbReference type="KEGG" id="pste:PSTEL_10450"/>
<evidence type="ECO:0000259" key="5">
    <source>
        <dbReference type="PROSITE" id="PS51464"/>
    </source>
</evidence>
<dbReference type="PANTHER" id="PTHR30514">
    <property type="entry name" value="GLUCOKINASE"/>
    <property type="match status" value="1"/>
</dbReference>
<keyword evidence="3" id="KW-0804">Transcription</keyword>
<dbReference type="Proteomes" id="UP000029507">
    <property type="component" value="Chromosome"/>
</dbReference>
<name>A0A089LRF3_9BACL</name>
<dbReference type="InterPro" id="IPR035472">
    <property type="entry name" value="RpiR-like_SIS"/>
</dbReference>
<keyword evidence="7" id="KW-1185">Reference proteome</keyword>
<dbReference type="STRING" id="169760.PSTEL_10450"/>
<dbReference type="Pfam" id="PF01418">
    <property type="entry name" value="HTH_6"/>
    <property type="match status" value="1"/>
</dbReference>
<dbReference type="InterPro" id="IPR046348">
    <property type="entry name" value="SIS_dom_sf"/>
</dbReference>
<evidence type="ECO:0000256" key="2">
    <source>
        <dbReference type="ARBA" id="ARBA00023125"/>
    </source>
</evidence>
<keyword evidence="2" id="KW-0238">DNA-binding</keyword>
<dbReference type="GO" id="GO:0003700">
    <property type="term" value="F:DNA-binding transcription factor activity"/>
    <property type="evidence" value="ECO:0007669"/>
    <property type="project" value="InterPro"/>
</dbReference>
<accession>A0A089LRF3</accession>
<keyword evidence="1" id="KW-0805">Transcription regulation</keyword>
<organism evidence="6 7">
    <name type="scientific">Paenibacillus stellifer</name>
    <dbReference type="NCBI Taxonomy" id="169760"/>
    <lineage>
        <taxon>Bacteria</taxon>
        <taxon>Bacillati</taxon>
        <taxon>Bacillota</taxon>
        <taxon>Bacilli</taxon>
        <taxon>Bacillales</taxon>
        <taxon>Paenibacillaceae</taxon>
        <taxon>Paenibacillus</taxon>
    </lineage>
</organism>
<dbReference type="EMBL" id="CP009286">
    <property type="protein sequence ID" value="AIQ63442.1"/>
    <property type="molecule type" value="Genomic_DNA"/>
</dbReference>